<dbReference type="InterPro" id="IPR050833">
    <property type="entry name" value="Poly_Biosynth_Transport"/>
</dbReference>
<accession>A0ABY5HYH9</accession>
<dbReference type="RefSeq" id="WP_290138261.1">
    <property type="nucleotide sequence ID" value="NZ_CP101620.1"/>
</dbReference>
<evidence type="ECO:0000256" key="5">
    <source>
        <dbReference type="ARBA" id="ARBA00023136"/>
    </source>
</evidence>
<feature type="transmembrane region" description="Helical" evidence="6">
    <location>
        <begin position="56"/>
        <end position="80"/>
    </location>
</feature>
<name>A0ABY5HYH9_9FIRM</name>
<gene>
    <name evidence="7" type="ORF">NMU03_10610</name>
</gene>
<evidence type="ECO:0000256" key="3">
    <source>
        <dbReference type="ARBA" id="ARBA00022692"/>
    </source>
</evidence>
<evidence type="ECO:0000313" key="8">
    <source>
        <dbReference type="Proteomes" id="UP001060112"/>
    </source>
</evidence>
<dbReference type="Proteomes" id="UP001060112">
    <property type="component" value="Chromosome"/>
</dbReference>
<keyword evidence="8" id="KW-1185">Reference proteome</keyword>
<feature type="transmembrane region" description="Helical" evidence="6">
    <location>
        <begin position="86"/>
        <end position="107"/>
    </location>
</feature>
<keyword evidence="2" id="KW-1003">Cell membrane</keyword>
<comment type="subcellular location">
    <subcellularLocation>
        <location evidence="1">Cell membrane</location>
        <topology evidence="1">Multi-pass membrane protein</topology>
    </subcellularLocation>
</comment>
<evidence type="ECO:0000256" key="2">
    <source>
        <dbReference type="ARBA" id="ARBA00022475"/>
    </source>
</evidence>
<dbReference type="PANTHER" id="PTHR30250">
    <property type="entry name" value="PST FAMILY PREDICTED COLANIC ACID TRANSPORTER"/>
    <property type="match status" value="1"/>
</dbReference>
<dbReference type="EMBL" id="CP101620">
    <property type="protein sequence ID" value="UTY38138.1"/>
    <property type="molecule type" value="Genomic_DNA"/>
</dbReference>
<keyword evidence="5 6" id="KW-0472">Membrane</keyword>
<proteinExistence type="predicted"/>
<evidence type="ECO:0000256" key="4">
    <source>
        <dbReference type="ARBA" id="ARBA00022989"/>
    </source>
</evidence>
<evidence type="ECO:0000256" key="1">
    <source>
        <dbReference type="ARBA" id="ARBA00004651"/>
    </source>
</evidence>
<feature type="transmembrane region" description="Helical" evidence="6">
    <location>
        <begin position="119"/>
        <end position="137"/>
    </location>
</feature>
<evidence type="ECO:0000256" key="6">
    <source>
        <dbReference type="SAM" id="Phobius"/>
    </source>
</evidence>
<reference evidence="7" key="1">
    <citation type="submission" date="2022-07" db="EMBL/GenBank/DDBJ databases">
        <title>Faecal culturing of patients with breast cancer.</title>
        <authorList>
            <person name="Teng N.M.Y."/>
            <person name="Kiu R."/>
            <person name="Evans R."/>
            <person name="Baker D.J."/>
            <person name="Zenner C."/>
            <person name="Robinson S.D."/>
            <person name="Hall L.J."/>
        </authorList>
    </citation>
    <scope>NUCLEOTIDE SEQUENCE</scope>
    <source>
        <strain evidence="7">LH1062</strain>
    </source>
</reference>
<feature type="transmembrane region" description="Helical" evidence="6">
    <location>
        <begin position="26"/>
        <end position="49"/>
    </location>
</feature>
<keyword evidence="4 6" id="KW-1133">Transmembrane helix</keyword>
<organism evidence="7 8">
    <name type="scientific">Allocoprobacillus halotolerans</name>
    <dbReference type="NCBI Taxonomy" id="2944914"/>
    <lineage>
        <taxon>Bacteria</taxon>
        <taxon>Bacillati</taxon>
        <taxon>Bacillota</taxon>
        <taxon>Erysipelotrichia</taxon>
        <taxon>Erysipelotrichales</taxon>
        <taxon>Erysipelotrichaceae</taxon>
        <taxon>Allocoprobacillus</taxon>
    </lineage>
</organism>
<dbReference type="PANTHER" id="PTHR30250:SF11">
    <property type="entry name" value="O-ANTIGEN TRANSPORTER-RELATED"/>
    <property type="match status" value="1"/>
</dbReference>
<evidence type="ECO:0000313" key="7">
    <source>
        <dbReference type="EMBL" id="UTY38138.1"/>
    </source>
</evidence>
<protein>
    <submittedName>
        <fullName evidence="7">Polysaccharide biosynthesis C-terminal domain-containing protein</fullName>
    </submittedName>
</protein>
<keyword evidence="3 6" id="KW-0812">Transmembrane</keyword>
<feature type="transmembrane region" description="Helical" evidence="6">
    <location>
        <begin position="143"/>
        <end position="162"/>
    </location>
</feature>
<sequence>MFGLIGISFNLIPWFLGPEFLESANILILTSPIVVFIGISNIIGFQYLIPTQRQAIYTISTIVGSCINLVLNCIFIPIFLSTGAAIASVIAELGVVIVQLCSIHKEINIMRVIKQSKNYMFSSFIMFILIFALSFQLESSITMTLILILVGICIYFGLLFLIKDKLIFETIHNFKEKLK</sequence>